<feature type="chain" id="PRO_5021270327" description="HupE/UreJ family protein" evidence="2">
    <location>
        <begin position="28"/>
        <end position="208"/>
    </location>
</feature>
<accession>A0A4Z0LUL6</accession>
<keyword evidence="2" id="KW-0732">Signal</keyword>
<dbReference type="EMBL" id="SRLE01000017">
    <property type="protein sequence ID" value="TGD70944.1"/>
    <property type="molecule type" value="Genomic_DNA"/>
</dbReference>
<proteinExistence type="predicted"/>
<feature type="signal peptide" evidence="2">
    <location>
        <begin position="1"/>
        <end position="27"/>
    </location>
</feature>
<evidence type="ECO:0000256" key="1">
    <source>
        <dbReference type="SAM" id="Phobius"/>
    </source>
</evidence>
<sequence>MLRNRPIRRWHAALVPIALLASTPAHAHLVSTRFGEFYAGLLHPLTTLSHVVPWVALGLLAAVQGIRGARWNLLAFPLAVAIGVLLGSWLPGFDAGLQWGNIASIVLLGALLATAVALPMPAFLGLSVLFGLSHGYTNVVSELEGRALLLYTTGVACAGYLLVALLGAGALVVVRQNWGLVAVRALGSWILAAGVIFAGFSLLGQPGA</sequence>
<dbReference type="RefSeq" id="WP_135446509.1">
    <property type="nucleotide sequence ID" value="NZ_SRLE01000017.1"/>
</dbReference>
<feature type="transmembrane region" description="Helical" evidence="1">
    <location>
        <begin position="37"/>
        <end position="61"/>
    </location>
</feature>
<evidence type="ECO:0000256" key="2">
    <source>
        <dbReference type="SAM" id="SignalP"/>
    </source>
</evidence>
<name>A0A4Z0LUL6_9GAMM</name>
<feature type="transmembrane region" description="Helical" evidence="1">
    <location>
        <begin position="147"/>
        <end position="174"/>
    </location>
</feature>
<feature type="transmembrane region" description="Helical" evidence="1">
    <location>
        <begin position="102"/>
        <end position="126"/>
    </location>
</feature>
<gene>
    <name evidence="3" type="ORF">E4634_20285</name>
</gene>
<feature type="transmembrane region" description="Helical" evidence="1">
    <location>
        <begin position="73"/>
        <end position="90"/>
    </location>
</feature>
<feature type="transmembrane region" description="Helical" evidence="1">
    <location>
        <begin position="186"/>
        <end position="204"/>
    </location>
</feature>
<keyword evidence="1" id="KW-0812">Transmembrane</keyword>
<keyword evidence="1" id="KW-1133">Transmembrane helix</keyword>
<dbReference type="InterPro" id="IPR007038">
    <property type="entry name" value="HupE_UreJ"/>
</dbReference>
<dbReference type="AlphaFoldDB" id="A0A4Z0LUL6"/>
<dbReference type="Proteomes" id="UP000298050">
    <property type="component" value="Unassembled WGS sequence"/>
</dbReference>
<dbReference type="OrthoDB" id="7959054at2"/>
<keyword evidence="4" id="KW-1185">Reference proteome</keyword>
<comment type="caution">
    <text evidence="3">The sequence shown here is derived from an EMBL/GenBank/DDBJ whole genome shotgun (WGS) entry which is preliminary data.</text>
</comment>
<organism evidence="3 4">
    <name type="scientific">Mangrovimicrobium sediminis</name>
    <dbReference type="NCBI Taxonomy" id="2562682"/>
    <lineage>
        <taxon>Bacteria</taxon>
        <taxon>Pseudomonadati</taxon>
        <taxon>Pseudomonadota</taxon>
        <taxon>Gammaproteobacteria</taxon>
        <taxon>Cellvibrionales</taxon>
        <taxon>Halieaceae</taxon>
        <taxon>Mangrovimicrobium</taxon>
    </lineage>
</organism>
<evidence type="ECO:0000313" key="4">
    <source>
        <dbReference type="Proteomes" id="UP000298050"/>
    </source>
</evidence>
<evidence type="ECO:0000313" key="3">
    <source>
        <dbReference type="EMBL" id="TGD70944.1"/>
    </source>
</evidence>
<evidence type="ECO:0008006" key="5">
    <source>
        <dbReference type="Google" id="ProtNLM"/>
    </source>
</evidence>
<dbReference type="Pfam" id="PF04955">
    <property type="entry name" value="HupE_UreJ"/>
    <property type="match status" value="1"/>
</dbReference>
<reference evidence="3 4" key="1">
    <citation type="submission" date="2019-04" db="EMBL/GenBank/DDBJ databases">
        <title>Taxonomy of novel Haliea sp. from mangrove soil of West Coast of India.</title>
        <authorList>
            <person name="Verma A."/>
            <person name="Kumar P."/>
            <person name="Krishnamurthi S."/>
        </authorList>
    </citation>
    <scope>NUCLEOTIDE SEQUENCE [LARGE SCALE GENOMIC DNA]</scope>
    <source>
        <strain evidence="3 4">SAOS-164</strain>
    </source>
</reference>
<keyword evidence="1" id="KW-0472">Membrane</keyword>
<protein>
    <recommendedName>
        <fullName evidence="5">HupE/UreJ family protein</fullName>
    </recommendedName>
</protein>